<evidence type="ECO:0000256" key="1">
    <source>
        <dbReference type="ARBA" id="ARBA00023002"/>
    </source>
</evidence>
<dbReference type="EMBL" id="CP118246">
    <property type="protein sequence ID" value="WDR03950.1"/>
    <property type="molecule type" value="Genomic_DNA"/>
</dbReference>
<organism evidence="3 4">
    <name type="scientific">Devosia algicola</name>
    <dbReference type="NCBI Taxonomy" id="3026418"/>
    <lineage>
        <taxon>Bacteria</taxon>
        <taxon>Pseudomonadati</taxon>
        <taxon>Pseudomonadota</taxon>
        <taxon>Alphaproteobacteria</taxon>
        <taxon>Hyphomicrobiales</taxon>
        <taxon>Devosiaceae</taxon>
        <taxon>Devosia</taxon>
    </lineage>
</organism>
<protein>
    <submittedName>
        <fullName evidence="3">Aldehyde dehydrogenase family protein</fullName>
    </submittedName>
</protein>
<dbReference type="InterPro" id="IPR016163">
    <property type="entry name" value="Ald_DH_C"/>
</dbReference>
<dbReference type="InterPro" id="IPR016162">
    <property type="entry name" value="Ald_DH_N"/>
</dbReference>
<dbReference type="Gene3D" id="3.40.605.10">
    <property type="entry name" value="Aldehyde Dehydrogenase, Chain A, domain 1"/>
    <property type="match status" value="1"/>
</dbReference>
<gene>
    <name evidence="3" type="ORF">PSQ19_07975</name>
</gene>
<evidence type="ECO:0000259" key="2">
    <source>
        <dbReference type="Pfam" id="PF00171"/>
    </source>
</evidence>
<evidence type="ECO:0000313" key="4">
    <source>
        <dbReference type="Proteomes" id="UP001220530"/>
    </source>
</evidence>
<dbReference type="InterPro" id="IPR015590">
    <property type="entry name" value="Aldehyde_DH_dom"/>
</dbReference>
<keyword evidence="1" id="KW-0560">Oxidoreductase</keyword>
<proteinExistence type="predicted"/>
<dbReference type="PANTHER" id="PTHR11699">
    <property type="entry name" value="ALDEHYDE DEHYDROGENASE-RELATED"/>
    <property type="match status" value="1"/>
</dbReference>
<dbReference type="InterPro" id="IPR016161">
    <property type="entry name" value="Ald_DH/histidinol_DH"/>
</dbReference>
<reference evidence="3 4" key="1">
    <citation type="submission" date="2023-02" db="EMBL/GenBank/DDBJ databases">
        <title>Devosia algicola sp. nov., isolated from the phycosphere of marine algae.</title>
        <authorList>
            <person name="Kim J.M."/>
            <person name="Lee J.K."/>
            <person name="Choi B.J."/>
            <person name="Bayburt H."/>
            <person name="Jeon C.O."/>
        </authorList>
    </citation>
    <scope>NUCLEOTIDE SEQUENCE [LARGE SCALE GENOMIC DNA]</scope>
    <source>
        <strain evidence="3 4">G20-9</strain>
    </source>
</reference>
<dbReference type="SUPFAM" id="SSF53720">
    <property type="entry name" value="ALDH-like"/>
    <property type="match status" value="1"/>
</dbReference>
<sequence>MNILSFTNDNEVLKLANDTDAGLTAYVFTRDLARAEHFSAKLRFGEIQINGVKYGIDLPHGGIRQSGLGCDCSYLALHDYLATKRVSRALAN</sequence>
<dbReference type="Pfam" id="PF00171">
    <property type="entry name" value="Aldedh"/>
    <property type="match status" value="1"/>
</dbReference>
<keyword evidence="4" id="KW-1185">Reference proteome</keyword>
<accession>A0ABY7YRK6</accession>
<name>A0ABY7YRK6_9HYPH</name>
<feature type="domain" description="Aldehyde dehydrogenase" evidence="2">
    <location>
        <begin position="2"/>
        <end position="86"/>
    </location>
</feature>
<dbReference type="Proteomes" id="UP001220530">
    <property type="component" value="Chromosome"/>
</dbReference>
<evidence type="ECO:0000313" key="3">
    <source>
        <dbReference type="EMBL" id="WDR03950.1"/>
    </source>
</evidence>
<dbReference type="Gene3D" id="3.40.309.10">
    <property type="entry name" value="Aldehyde Dehydrogenase, Chain A, domain 2"/>
    <property type="match status" value="1"/>
</dbReference>
<dbReference type="RefSeq" id="WP_282220337.1">
    <property type="nucleotide sequence ID" value="NZ_CP118246.1"/>
</dbReference>